<proteinExistence type="predicted"/>
<dbReference type="PRINTS" id="PR00179">
    <property type="entry name" value="LIPOCALIN"/>
</dbReference>
<dbReference type="EMBL" id="VVIM01000011">
    <property type="protein sequence ID" value="KAB0791074.1"/>
    <property type="molecule type" value="Genomic_DNA"/>
</dbReference>
<accession>A0A1Y1LQA2</accession>
<dbReference type="GO" id="GO:0005737">
    <property type="term" value="C:cytoplasm"/>
    <property type="evidence" value="ECO:0007669"/>
    <property type="project" value="TreeGrafter"/>
</dbReference>
<feature type="compositionally biased region" description="Polar residues" evidence="1">
    <location>
        <begin position="259"/>
        <end position="270"/>
    </location>
</feature>
<evidence type="ECO:0000313" key="5">
    <source>
        <dbReference type="EMBL" id="KAB0791074.1"/>
    </source>
</evidence>
<protein>
    <recommendedName>
        <fullName evidence="3">Lipocalin/cytosolic fatty-acid binding domain-containing protein</fullName>
    </recommendedName>
</protein>
<evidence type="ECO:0000313" key="6">
    <source>
        <dbReference type="Proteomes" id="UP000327044"/>
    </source>
</evidence>
<evidence type="ECO:0000256" key="2">
    <source>
        <dbReference type="SAM" id="SignalP"/>
    </source>
</evidence>
<evidence type="ECO:0000259" key="3">
    <source>
        <dbReference type="Pfam" id="PF00061"/>
    </source>
</evidence>
<dbReference type="Proteomes" id="UP000327044">
    <property type="component" value="Unassembled WGS sequence"/>
</dbReference>
<dbReference type="AlphaFoldDB" id="A0A1Y1LQA2"/>
<dbReference type="GO" id="GO:0000302">
    <property type="term" value="P:response to reactive oxygen species"/>
    <property type="evidence" value="ECO:0007669"/>
    <property type="project" value="TreeGrafter"/>
</dbReference>
<dbReference type="Pfam" id="PF00061">
    <property type="entry name" value="Lipocalin"/>
    <property type="match status" value="1"/>
</dbReference>
<feature type="chain" id="PRO_5033289721" description="Lipocalin/cytosolic fatty-acid binding domain-containing protein" evidence="2">
    <location>
        <begin position="18"/>
        <end position="270"/>
    </location>
</feature>
<evidence type="ECO:0000313" key="4">
    <source>
        <dbReference type="EMBL" id="JAV75864.1"/>
    </source>
</evidence>
<dbReference type="PANTHER" id="PTHR10612">
    <property type="entry name" value="APOLIPOPROTEIN D"/>
    <property type="match status" value="1"/>
</dbReference>
<dbReference type="PANTHER" id="PTHR10612:SF49">
    <property type="entry name" value="APOLIPOPROTEIN D-LIKE PROTEIN"/>
    <property type="match status" value="1"/>
</dbReference>
<dbReference type="InterPro" id="IPR012674">
    <property type="entry name" value="Calycin"/>
</dbReference>
<keyword evidence="2" id="KW-0732">Signal</keyword>
<dbReference type="GO" id="GO:0006629">
    <property type="term" value="P:lipid metabolic process"/>
    <property type="evidence" value="ECO:0007669"/>
    <property type="project" value="TreeGrafter"/>
</dbReference>
<reference evidence="5 6" key="2">
    <citation type="journal article" date="2018" name="Elife">
        <title>Firefly genomes illuminate parallel origins of bioluminescence in beetles.</title>
        <authorList>
            <person name="Fallon T.R."/>
            <person name="Lower S.E."/>
            <person name="Chang C.H."/>
            <person name="Bessho-Uehara M."/>
            <person name="Martin G.J."/>
            <person name="Bewick A.J."/>
            <person name="Behringer M."/>
            <person name="Debat H.J."/>
            <person name="Wong I."/>
            <person name="Day J.C."/>
            <person name="Suvorov A."/>
            <person name="Silva C.J."/>
            <person name="Stanger-Hall K.F."/>
            <person name="Hall D.W."/>
            <person name="Schmitz R.J."/>
            <person name="Nelson D.R."/>
            <person name="Lewis S.M."/>
            <person name="Shigenobu S."/>
            <person name="Bybee S.M."/>
            <person name="Larracuente A.M."/>
            <person name="Oba Y."/>
            <person name="Weng J.K."/>
        </authorList>
    </citation>
    <scope>NUCLEOTIDE SEQUENCE [LARGE SCALE GENOMIC DNA]</scope>
    <source>
        <strain evidence="5">1611_PpyrPB1</strain>
        <tissue evidence="5">Whole body</tissue>
    </source>
</reference>
<dbReference type="Gene3D" id="2.40.128.20">
    <property type="match status" value="1"/>
</dbReference>
<feature type="region of interest" description="Disordered" evidence="1">
    <location>
        <begin position="242"/>
        <end position="270"/>
    </location>
</feature>
<dbReference type="OrthoDB" id="6728016at2759"/>
<name>A0A1Y1LQA2_PHOPY</name>
<dbReference type="EMBL" id="GEZM01049759">
    <property type="protein sequence ID" value="JAV75864.1"/>
    <property type="molecule type" value="Transcribed_RNA"/>
</dbReference>
<gene>
    <name evidence="5" type="ORF">PPYR_02874</name>
</gene>
<feature type="signal peptide" evidence="2">
    <location>
        <begin position="1"/>
        <end position="17"/>
    </location>
</feature>
<organism evidence="4">
    <name type="scientific">Photinus pyralis</name>
    <name type="common">Common eastern firefly</name>
    <name type="synonym">Lampyris pyralis</name>
    <dbReference type="NCBI Taxonomy" id="7054"/>
    <lineage>
        <taxon>Eukaryota</taxon>
        <taxon>Metazoa</taxon>
        <taxon>Ecdysozoa</taxon>
        <taxon>Arthropoda</taxon>
        <taxon>Hexapoda</taxon>
        <taxon>Insecta</taxon>
        <taxon>Pterygota</taxon>
        <taxon>Neoptera</taxon>
        <taxon>Endopterygota</taxon>
        <taxon>Coleoptera</taxon>
        <taxon>Polyphaga</taxon>
        <taxon>Elateriformia</taxon>
        <taxon>Elateroidea</taxon>
        <taxon>Lampyridae</taxon>
        <taxon>Lampyrinae</taxon>
        <taxon>Photinus</taxon>
    </lineage>
</organism>
<evidence type="ECO:0000256" key="1">
    <source>
        <dbReference type="SAM" id="MobiDB-lite"/>
    </source>
</evidence>
<reference evidence="5" key="3">
    <citation type="submission" date="2019-08" db="EMBL/GenBank/DDBJ databases">
        <authorList>
            <consortium name="Photinus pyralis genome working group"/>
            <person name="Fallon T.R."/>
            <person name="Sander Lower S.E."/>
            <person name="Weng J.-K."/>
        </authorList>
    </citation>
    <scope>NUCLEOTIDE SEQUENCE</scope>
    <source>
        <strain evidence="5">1611_PpyrPB1</strain>
        <tissue evidence="5">Whole body</tissue>
    </source>
</reference>
<keyword evidence="6" id="KW-1185">Reference proteome</keyword>
<dbReference type="InterPro" id="IPR000566">
    <property type="entry name" value="Lipocln_cytosolic_FA-bd_dom"/>
</dbReference>
<sequence>MFALVVFVVAIFGSVAADSRNFGQCPHIDPLPHFEMHKFLGEWYAIQRTATDVPCLTYNITEKPGHPGYYHFIESHPNSKLAQLVGLGPENKKVGDLCAKNEKEPAVMDLELPYEIGSSKFTVFMTDYDNYAAIFVCKTYPLTFNRFRKWSAQILSRTPTLAIEYIEKIRTRLAAYNVDPFTLSKINQHHCEYHDHHESTAQTDATLVQTSDGKVEENMVLNSKTEDDSKIDEKPEVFELYDSQATSDKPVVPVGSYGGHTNPNPTEIPV</sequence>
<dbReference type="SUPFAM" id="SSF50814">
    <property type="entry name" value="Lipocalins"/>
    <property type="match status" value="1"/>
</dbReference>
<feature type="domain" description="Lipocalin/cytosolic fatty-acid binding" evidence="3">
    <location>
        <begin position="99"/>
        <end position="178"/>
    </location>
</feature>
<reference evidence="4" key="1">
    <citation type="journal article" date="2016" name="Sci. Rep.">
        <title>Molecular characterization of firefly nuptial gifts: a multi-omics approach sheds light on postcopulatory sexual selection.</title>
        <authorList>
            <person name="Al-Wathiqui N."/>
            <person name="Fallon T.R."/>
            <person name="South A."/>
            <person name="Weng J.K."/>
            <person name="Lewis S.M."/>
        </authorList>
    </citation>
    <scope>NUCLEOTIDE SEQUENCE</scope>
</reference>
<dbReference type="InParanoid" id="A0A1Y1LQA2"/>